<name>A0A2Z7B1E0_9LAMI</name>
<feature type="region of interest" description="Disordered" evidence="1">
    <location>
        <begin position="236"/>
        <end position="260"/>
    </location>
</feature>
<proteinExistence type="predicted"/>
<feature type="region of interest" description="Disordered" evidence="1">
    <location>
        <begin position="365"/>
        <end position="421"/>
    </location>
</feature>
<protein>
    <submittedName>
        <fullName evidence="2">Uncharacterized protein</fullName>
    </submittedName>
</protein>
<gene>
    <name evidence="2" type="ORF">F511_07209</name>
</gene>
<evidence type="ECO:0000256" key="1">
    <source>
        <dbReference type="SAM" id="MobiDB-lite"/>
    </source>
</evidence>
<accession>A0A2Z7B1E0</accession>
<organism evidence="2 3">
    <name type="scientific">Dorcoceras hygrometricum</name>
    <dbReference type="NCBI Taxonomy" id="472368"/>
    <lineage>
        <taxon>Eukaryota</taxon>
        <taxon>Viridiplantae</taxon>
        <taxon>Streptophyta</taxon>
        <taxon>Embryophyta</taxon>
        <taxon>Tracheophyta</taxon>
        <taxon>Spermatophyta</taxon>
        <taxon>Magnoliopsida</taxon>
        <taxon>eudicotyledons</taxon>
        <taxon>Gunneridae</taxon>
        <taxon>Pentapetalae</taxon>
        <taxon>asterids</taxon>
        <taxon>lamiids</taxon>
        <taxon>Lamiales</taxon>
        <taxon>Gesneriaceae</taxon>
        <taxon>Didymocarpoideae</taxon>
        <taxon>Trichosporeae</taxon>
        <taxon>Loxocarpinae</taxon>
        <taxon>Dorcoceras</taxon>
    </lineage>
</organism>
<evidence type="ECO:0000313" key="3">
    <source>
        <dbReference type="Proteomes" id="UP000250235"/>
    </source>
</evidence>
<dbReference type="AlphaFoldDB" id="A0A2Z7B1E0"/>
<sequence>MLMPTDYTREMSRTPHQLQENVQKLYPNEASQQEESNATTLALVGAAYRQQSKKIRLDWTRQSSSKLFGGADVYSGGIHSHFYPNIVSTNWVRPLIFIDGSWQVVEGVNPRPARLARPIASRLKRKLPQRPFMDVFSPICIFIEPVQGLDSRKPYSRIVQRLWAEICVDIVQFSLFGHIQPVGTYNLCRDIVAVDSDLDAERIPTGIFDEFQHGPNVEGFVDFFVQPEIQYISSSSSSESSVPIRPRSTRSTSSSSSSSASHFTESIAQLRASINQIKLEQLSTLDSIDELKAALSGKIIGLEMAFSQTNTRHDMIFRTEMHDIRKEIETQKAALTQEPTAFHLETQQGLNTLHAQLSEIIAYINRGRDDKKGGENNRGPPPDDRSRPGGNGGSSSEPSRKRGGSHIGRGSRSSGFSRWFS</sequence>
<dbReference type="Proteomes" id="UP000250235">
    <property type="component" value="Unassembled WGS sequence"/>
</dbReference>
<feature type="compositionally biased region" description="Basic and acidic residues" evidence="1">
    <location>
        <begin position="366"/>
        <end position="387"/>
    </location>
</feature>
<keyword evidence="3" id="KW-1185">Reference proteome</keyword>
<dbReference type="EMBL" id="KV011870">
    <property type="protein sequence ID" value="KZV25499.1"/>
    <property type="molecule type" value="Genomic_DNA"/>
</dbReference>
<reference evidence="2 3" key="1">
    <citation type="journal article" date="2015" name="Proc. Natl. Acad. Sci. U.S.A.">
        <title>The resurrection genome of Boea hygrometrica: A blueprint for survival of dehydration.</title>
        <authorList>
            <person name="Xiao L."/>
            <person name="Yang G."/>
            <person name="Zhang L."/>
            <person name="Yang X."/>
            <person name="Zhao S."/>
            <person name="Ji Z."/>
            <person name="Zhou Q."/>
            <person name="Hu M."/>
            <person name="Wang Y."/>
            <person name="Chen M."/>
            <person name="Xu Y."/>
            <person name="Jin H."/>
            <person name="Xiao X."/>
            <person name="Hu G."/>
            <person name="Bao F."/>
            <person name="Hu Y."/>
            <person name="Wan P."/>
            <person name="Li L."/>
            <person name="Deng X."/>
            <person name="Kuang T."/>
            <person name="Xiang C."/>
            <person name="Zhu J.K."/>
            <person name="Oliver M.J."/>
            <person name="He Y."/>
        </authorList>
    </citation>
    <scope>NUCLEOTIDE SEQUENCE [LARGE SCALE GENOMIC DNA]</scope>
    <source>
        <strain evidence="3">cv. XS01</strain>
    </source>
</reference>
<evidence type="ECO:0000313" key="2">
    <source>
        <dbReference type="EMBL" id="KZV25499.1"/>
    </source>
</evidence>
<feature type="compositionally biased region" description="Low complexity" evidence="1">
    <location>
        <begin position="408"/>
        <end position="421"/>
    </location>
</feature>